<proteinExistence type="predicted"/>
<dbReference type="EMBL" id="JBHSMZ010000006">
    <property type="protein sequence ID" value="MFC5548901.1"/>
    <property type="molecule type" value="Genomic_DNA"/>
</dbReference>
<name>A0ABW0RXY1_9BURK</name>
<accession>A0ABW0RXY1</accession>
<reference evidence="3" key="1">
    <citation type="journal article" date="2019" name="Int. J. Syst. Evol. Microbiol.">
        <title>The Global Catalogue of Microorganisms (GCM) 10K type strain sequencing project: providing services to taxonomists for standard genome sequencing and annotation.</title>
        <authorList>
            <consortium name="The Broad Institute Genomics Platform"/>
            <consortium name="The Broad Institute Genome Sequencing Center for Infectious Disease"/>
            <person name="Wu L."/>
            <person name="Ma J."/>
        </authorList>
    </citation>
    <scope>NUCLEOTIDE SEQUENCE [LARGE SCALE GENOMIC DNA]</scope>
    <source>
        <strain evidence="3">CGMCC 4.5798</strain>
    </source>
</reference>
<feature type="region of interest" description="Disordered" evidence="1">
    <location>
        <begin position="1"/>
        <end position="26"/>
    </location>
</feature>
<evidence type="ECO:0000256" key="1">
    <source>
        <dbReference type="SAM" id="MobiDB-lite"/>
    </source>
</evidence>
<dbReference type="RefSeq" id="WP_379770222.1">
    <property type="nucleotide sequence ID" value="NZ_JBHSMZ010000006.1"/>
</dbReference>
<keyword evidence="3" id="KW-1185">Reference proteome</keyword>
<evidence type="ECO:0000313" key="2">
    <source>
        <dbReference type="EMBL" id="MFC5548901.1"/>
    </source>
</evidence>
<protein>
    <submittedName>
        <fullName evidence="2">Uncharacterized protein</fullName>
    </submittedName>
</protein>
<comment type="caution">
    <text evidence="2">The sequence shown here is derived from an EMBL/GenBank/DDBJ whole genome shotgun (WGS) entry which is preliminary data.</text>
</comment>
<organism evidence="2 3">
    <name type="scientific">Massilia aerilata</name>
    <dbReference type="NCBI Taxonomy" id="453817"/>
    <lineage>
        <taxon>Bacteria</taxon>
        <taxon>Pseudomonadati</taxon>
        <taxon>Pseudomonadota</taxon>
        <taxon>Betaproteobacteria</taxon>
        <taxon>Burkholderiales</taxon>
        <taxon>Oxalobacteraceae</taxon>
        <taxon>Telluria group</taxon>
        <taxon>Massilia</taxon>
    </lineage>
</organism>
<evidence type="ECO:0000313" key="3">
    <source>
        <dbReference type="Proteomes" id="UP001596086"/>
    </source>
</evidence>
<sequence>MERDDKERQQSSDDGKTQPEAGVPVDRLRPWRRISGQLVTLIGENGFCALFGRALRTLAVRYEWLRVDPTQKSIVGLLGSLERDLAGTEPAVADIANAELLATFTRQLSSLIGEALTARLLEQARASEQQGPEDVQEHK</sequence>
<dbReference type="Proteomes" id="UP001596086">
    <property type="component" value="Unassembled WGS sequence"/>
</dbReference>
<gene>
    <name evidence="2" type="ORF">ACFPO9_10270</name>
</gene>
<feature type="compositionally biased region" description="Basic and acidic residues" evidence="1">
    <location>
        <begin position="1"/>
        <end position="17"/>
    </location>
</feature>